<evidence type="ECO:0000256" key="7">
    <source>
        <dbReference type="ARBA" id="ARBA00022989"/>
    </source>
</evidence>
<dbReference type="InterPro" id="IPR058634">
    <property type="entry name" value="AaeA-lik-b-barrel"/>
</dbReference>
<evidence type="ECO:0000259" key="13">
    <source>
        <dbReference type="Pfam" id="PF25917"/>
    </source>
</evidence>
<dbReference type="Gene3D" id="2.40.50.100">
    <property type="match status" value="1"/>
</dbReference>
<dbReference type="Gene3D" id="2.40.30.170">
    <property type="match status" value="1"/>
</dbReference>
<dbReference type="GO" id="GO:0015721">
    <property type="term" value="P:bile acid and bile salt transport"/>
    <property type="evidence" value="ECO:0007669"/>
    <property type="project" value="UniProtKB-ARBA"/>
</dbReference>
<dbReference type="Proteomes" id="UP000294963">
    <property type="component" value="Unassembled WGS sequence"/>
</dbReference>
<dbReference type="GO" id="GO:1990961">
    <property type="term" value="P:xenobiotic detoxification by transmembrane export across the plasma membrane"/>
    <property type="evidence" value="ECO:0007669"/>
    <property type="project" value="UniProtKB-ARBA"/>
</dbReference>
<protein>
    <submittedName>
        <fullName evidence="15">Membrane fusion protein (Multidrug efflux system)</fullName>
    </submittedName>
</protein>
<comment type="caution">
    <text evidence="15">The sequence shown here is derived from an EMBL/GenBank/DDBJ whole genome shotgun (WGS) entry which is preliminary data.</text>
</comment>
<evidence type="ECO:0000256" key="6">
    <source>
        <dbReference type="ARBA" id="ARBA00022692"/>
    </source>
</evidence>
<evidence type="ECO:0000256" key="4">
    <source>
        <dbReference type="ARBA" id="ARBA00022475"/>
    </source>
</evidence>
<reference evidence="15 16" key="1">
    <citation type="submission" date="2019-03" db="EMBL/GenBank/DDBJ databases">
        <title>Genomic analyses of the natural microbiome of Caenorhabditis elegans.</title>
        <authorList>
            <person name="Samuel B."/>
        </authorList>
    </citation>
    <scope>NUCLEOTIDE SEQUENCE [LARGE SCALE GENOMIC DNA]</scope>
    <source>
        <strain evidence="15 16">JUb89</strain>
    </source>
</reference>
<dbReference type="InterPro" id="IPR058625">
    <property type="entry name" value="MdtA-like_BSH"/>
</dbReference>
<evidence type="ECO:0000313" key="15">
    <source>
        <dbReference type="EMBL" id="TCM67544.1"/>
    </source>
</evidence>
<dbReference type="EMBL" id="SLVJ01000008">
    <property type="protein sequence ID" value="TCM67544.1"/>
    <property type="molecule type" value="Genomic_DNA"/>
</dbReference>
<comment type="similarity">
    <text evidence="2">Belongs to the membrane fusion protein (MFP) (TC 8.A.1) family.</text>
</comment>
<name>A0A4R1XT10_ACICA</name>
<comment type="subcellular location">
    <subcellularLocation>
        <location evidence="1">Cell inner membrane</location>
        <topology evidence="1">Single-pass membrane protein</topology>
        <orientation evidence="1">Periplasmic side</orientation>
    </subcellularLocation>
</comment>
<dbReference type="GO" id="GO:0046677">
    <property type="term" value="P:response to antibiotic"/>
    <property type="evidence" value="ECO:0007669"/>
    <property type="project" value="UniProtKB-ARBA"/>
</dbReference>
<keyword evidence="8 11" id="KW-0472">Membrane</keyword>
<evidence type="ECO:0000256" key="5">
    <source>
        <dbReference type="ARBA" id="ARBA00022519"/>
    </source>
</evidence>
<dbReference type="OrthoDB" id="9811754at2"/>
<evidence type="ECO:0000313" key="16">
    <source>
        <dbReference type="Proteomes" id="UP000294963"/>
    </source>
</evidence>
<dbReference type="Pfam" id="PF25963">
    <property type="entry name" value="Beta-barrel_AAEA"/>
    <property type="match status" value="1"/>
</dbReference>
<keyword evidence="5" id="KW-0997">Cell inner membrane</keyword>
<feature type="domain" description="p-hydroxybenzoic acid efflux pump subunit AaeA-like beta-barrel" evidence="14">
    <location>
        <begin position="290"/>
        <end position="382"/>
    </location>
</feature>
<feature type="domain" description="Multidrug resistance protein MdtA-like barrel-sandwich hybrid" evidence="13">
    <location>
        <begin position="70"/>
        <end position="285"/>
    </location>
</feature>
<sequence length="388" mass="41540">MSDAPNNHAADNRSDYPNDQPDQLSTLQIKRKKWLSIVGLIIATIAVLYLIWSLIFSGSVNTDNAYVGAETAEITSMVTGQVAAVQVSDTQQVKKGQLLVQIDPQDAKIALAQAVAELGKAQRLYTQSSANSSALNSQILVSSDDINSAKAQVAQAEVNVSRIQQELNRRMTLDASGAISKEELATAQSAFQTAKANLDVAKAVLAQAESKRSAAKSNLAANEAMIKGTSQSNTPDVLVAQARVEQAQLDLQRTEIRAPFDGVVARRSIQVGQRVSPGASMMVIVPISQLYVDANFKESQLEEVRVGQTATLTSDLYGNNVEYRGTVVGFSGGTGAAFALIPAQNATGNWIKVVQRLPVRIKLDPKQLATHPLRVGLSMDVTIDLNSK</sequence>
<accession>A0A4R1XT10</accession>
<dbReference type="FunFam" id="2.40.30.170:FF:000003">
    <property type="entry name" value="Multidrug resistance protein A"/>
    <property type="match status" value="1"/>
</dbReference>
<dbReference type="Pfam" id="PF25876">
    <property type="entry name" value="HH_MFP_RND"/>
    <property type="match status" value="1"/>
</dbReference>
<dbReference type="InterPro" id="IPR058624">
    <property type="entry name" value="MdtA-like_HH"/>
</dbReference>
<dbReference type="AlphaFoldDB" id="A0A4R1XT10"/>
<keyword evidence="16" id="KW-1185">Reference proteome</keyword>
<feature type="region of interest" description="Disordered" evidence="10">
    <location>
        <begin position="1"/>
        <end position="21"/>
    </location>
</feature>
<feature type="coiled-coil region" evidence="9">
    <location>
        <begin position="191"/>
        <end position="257"/>
    </location>
</feature>
<evidence type="ECO:0000256" key="11">
    <source>
        <dbReference type="SAM" id="Phobius"/>
    </source>
</evidence>
<evidence type="ECO:0000256" key="1">
    <source>
        <dbReference type="ARBA" id="ARBA00004383"/>
    </source>
</evidence>
<dbReference type="PANTHER" id="PTHR30386">
    <property type="entry name" value="MEMBRANE FUSION SUBUNIT OF EMRAB-TOLC MULTIDRUG EFFLUX PUMP"/>
    <property type="match status" value="1"/>
</dbReference>
<dbReference type="SUPFAM" id="SSF111369">
    <property type="entry name" value="HlyD-like secretion proteins"/>
    <property type="match status" value="2"/>
</dbReference>
<dbReference type="PANTHER" id="PTHR30386:SF19">
    <property type="entry name" value="MULTIDRUG EXPORT PROTEIN EMRA-RELATED"/>
    <property type="match status" value="1"/>
</dbReference>
<dbReference type="InterPro" id="IPR050739">
    <property type="entry name" value="MFP"/>
</dbReference>
<keyword evidence="6 11" id="KW-0812">Transmembrane</keyword>
<evidence type="ECO:0000256" key="9">
    <source>
        <dbReference type="SAM" id="Coils"/>
    </source>
</evidence>
<keyword evidence="7 11" id="KW-1133">Transmembrane helix</keyword>
<dbReference type="GO" id="GO:0005886">
    <property type="term" value="C:plasma membrane"/>
    <property type="evidence" value="ECO:0007669"/>
    <property type="project" value="UniProtKB-SubCell"/>
</dbReference>
<evidence type="ECO:0000259" key="14">
    <source>
        <dbReference type="Pfam" id="PF25963"/>
    </source>
</evidence>
<evidence type="ECO:0000256" key="3">
    <source>
        <dbReference type="ARBA" id="ARBA00022448"/>
    </source>
</evidence>
<gene>
    <name evidence="15" type="ORF">EC844_10859</name>
</gene>
<organism evidence="15 16">
    <name type="scientific">Acinetobacter calcoaceticus</name>
    <dbReference type="NCBI Taxonomy" id="471"/>
    <lineage>
        <taxon>Bacteria</taxon>
        <taxon>Pseudomonadati</taxon>
        <taxon>Pseudomonadota</taxon>
        <taxon>Gammaproteobacteria</taxon>
        <taxon>Moraxellales</taxon>
        <taxon>Moraxellaceae</taxon>
        <taxon>Acinetobacter</taxon>
        <taxon>Acinetobacter calcoaceticus/baumannii complex</taxon>
    </lineage>
</organism>
<evidence type="ECO:0000256" key="2">
    <source>
        <dbReference type="ARBA" id="ARBA00009477"/>
    </source>
</evidence>
<dbReference type="Pfam" id="PF25917">
    <property type="entry name" value="BSH_RND"/>
    <property type="match status" value="1"/>
</dbReference>
<feature type="domain" description="Multidrug resistance protein MdtA-like alpha-helical hairpin" evidence="12">
    <location>
        <begin position="146"/>
        <end position="209"/>
    </location>
</feature>
<keyword evidence="4" id="KW-1003">Cell membrane</keyword>
<feature type="transmembrane region" description="Helical" evidence="11">
    <location>
        <begin position="34"/>
        <end position="55"/>
    </location>
</feature>
<keyword evidence="9" id="KW-0175">Coiled coil</keyword>
<proteinExistence type="inferred from homology"/>
<keyword evidence="3" id="KW-0813">Transport</keyword>
<dbReference type="PRINTS" id="PR01490">
    <property type="entry name" value="RTXTOXIND"/>
</dbReference>
<evidence type="ECO:0000259" key="12">
    <source>
        <dbReference type="Pfam" id="PF25876"/>
    </source>
</evidence>
<dbReference type="Gene3D" id="1.10.287.470">
    <property type="entry name" value="Helix hairpin bin"/>
    <property type="match status" value="2"/>
</dbReference>
<evidence type="ECO:0000256" key="10">
    <source>
        <dbReference type="SAM" id="MobiDB-lite"/>
    </source>
</evidence>
<evidence type="ECO:0000256" key="8">
    <source>
        <dbReference type="ARBA" id="ARBA00023136"/>
    </source>
</evidence>